<reference evidence="2 3" key="2">
    <citation type="submission" date="2020-06" db="EMBL/GenBank/DDBJ databases">
        <title>Antribacter stalactiti gen. nov., sp. nov., a new member of the family Nacardiaceae isolated from a cave.</title>
        <authorList>
            <person name="Kim I.S."/>
        </authorList>
    </citation>
    <scope>NUCLEOTIDE SEQUENCE [LARGE SCALE GENOMIC DNA]</scope>
    <source>
        <strain evidence="2 3">YC2-7</strain>
    </source>
</reference>
<name>A0A848KKC0_9NOCA</name>
<keyword evidence="1" id="KW-0472">Membrane</keyword>
<keyword evidence="3" id="KW-1185">Reference proteome</keyword>
<protein>
    <submittedName>
        <fullName evidence="2">HdeD family acid-resistance protein</fullName>
    </submittedName>
</protein>
<proteinExistence type="predicted"/>
<reference evidence="2 3" key="1">
    <citation type="submission" date="2019-05" db="EMBL/GenBank/DDBJ databases">
        <authorList>
            <person name="Lee S.D."/>
        </authorList>
    </citation>
    <scope>NUCLEOTIDE SEQUENCE [LARGE SCALE GENOMIC DNA]</scope>
    <source>
        <strain evidence="2 3">YC2-7</strain>
    </source>
</reference>
<feature type="transmembrane region" description="Helical" evidence="1">
    <location>
        <begin position="43"/>
        <end position="63"/>
    </location>
</feature>
<dbReference type="PANTHER" id="PTHR34989:SF1">
    <property type="entry name" value="PROTEIN HDED"/>
    <property type="match status" value="1"/>
</dbReference>
<gene>
    <name evidence="2" type="ORF">FGL95_24945</name>
</gene>
<keyword evidence="1" id="KW-1133">Transmembrane helix</keyword>
<dbReference type="Proteomes" id="UP000535543">
    <property type="component" value="Unassembled WGS sequence"/>
</dbReference>
<feature type="transmembrane region" description="Helical" evidence="1">
    <location>
        <begin position="20"/>
        <end position="37"/>
    </location>
</feature>
<dbReference type="AlphaFoldDB" id="A0A848KKC0"/>
<comment type="caution">
    <text evidence="2">The sequence shown here is derived from an EMBL/GenBank/DDBJ whole genome shotgun (WGS) entry which is preliminary data.</text>
</comment>
<evidence type="ECO:0000313" key="3">
    <source>
        <dbReference type="Proteomes" id="UP000535543"/>
    </source>
</evidence>
<dbReference type="InterPro" id="IPR052712">
    <property type="entry name" value="Acid_resist_chaperone_HdeD"/>
</dbReference>
<feature type="transmembrane region" description="Helical" evidence="1">
    <location>
        <begin position="75"/>
        <end position="96"/>
    </location>
</feature>
<dbReference type="PANTHER" id="PTHR34989">
    <property type="entry name" value="PROTEIN HDED"/>
    <property type="match status" value="1"/>
</dbReference>
<evidence type="ECO:0000313" key="2">
    <source>
        <dbReference type="EMBL" id="NMN98296.1"/>
    </source>
</evidence>
<evidence type="ECO:0000256" key="1">
    <source>
        <dbReference type="SAM" id="Phobius"/>
    </source>
</evidence>
<dbReference type="EMBL" id="VCQU01000010">
    <property type="protein sequence ID" value="NMN98296.1"/>
    <property type="molecule type" value="Genomic_DNA"/>
</dbReference>
<accession>A0A848KKC0</accession>
<feature type="transmembrane region" description="Helical" evidence="1">
    <location>
        <begin position="154"/>
        <end position="172"/>
    </location>
</feature>
<dbReference type="InterPro" id="IPR005325">
    <property type="entry name" value="DUF308_memb"/>
</dbReference>
<dbReference type="GO" id="GO:0005886">
    <property type="term" value="C:plasma membrane"/>
    <property type="evidence" value="ECO:0007669"/>
    <property type="project" value="TreeGrafter"/>
</dbReference>
<feature type="transmembrane region" description="Helical" evidence="1">
    <location>
        <begin position="129"/>
        <end position="148"/>
    </location>
</feature>
<dbReference type="Pfam" id="PF03729">
    <property type="entry name" value="DUF308"/>
    <property type="match status" value="2"/>
</dbReference>
<organism evidence="2 3">
    <name type="scientific">Antrihabitans stalactiti</name>
    <dbReference type="NCBI Taxonomy" id="2584121"/>
    <lineage>
        <taxon>Bacteria</taxon>
        <taxon>Bacillati</taxon>
        <taxon>Actinomycetota</taxon>
        <taxon>Actinomycetes</taxon>
        <taxon>Mycobacteriales</taxon>
        <taxon>Nocardiaceae</taxon>
        <taxon>Antrihabitans</taxon>
    </lineage>
</organism>
<keyword evidence="1" id="KW-0812">Transmembrane</keyword>
<feature type="transmembrane region" description="Helical" evidence="1">
    <location>
        <begin position="102"/>
        <end position="122"/>
    </location>
</feature>
<dbReference type="RefSeq" id="WP_169592379.1">
    <property type="nucleotide sequence ID" value="NZ_VCQU01000010.1"/>
</dbReference>
<sequence>MSSTAFQPVEQLAKSAWQSMFVSAAISFILGVMVLAWPDVTIAVAAVIFGVYLLVSGVMQLAFAFGTHVNGSVRVLAFISGALSIVVGLFCFRSLLQSILLLALWIGIGWIFRGITLVIAAVSDDSMPIRGWQIVIGVLNVLAGIVLIDAPFESTVILAILGGAALVALGLVEAMTAFQLRKATKVAA</sequence>